<dbReference type="AlphaFoldDB" id="A0AAW2JR13"/>
<dbReference type="Pfam" id="PF03140">
    <property type="entry name" value="DUF247"/>
    <property type="match status" value="1"/>
</dbReference>
<dbReference type="EMBL" id="JACGWJ010000032">
    <property type="protein sequence ID" value="KAL0297077.1"/>
    <property type="molecule type" value="Genomic_DNA"/>
</dbReference>
<evidence type="ECO:0000313" key="1">
    <source>
        <dbReference type="EMBL" id="KAL0297077.1"/>
    </source>
</evidence>
<proteinExistence type="predicted"/>
<protein>
    <submittedName>
        <fullName evidence="1">Uncharacterized protein</fullName>
    </submittedName>
</protein>
<dbReference type="PANTHER" id="PTHR31170:SF18">
    <property type="entry name" value="(WILD MALAYSIAN BANANA) HYPOTHETICAL PROTEIN"/>
    <property type="match status" value="1"/>
</dbReference>
<gene>
    <name evidence="1" type="ORF">Sradi_6759800</name>
</gene>
<name>A0AAW2JR13_SESRA</name>
<dbReference type="PANTHER" id="PTHR31170">
    <property type="entry name" value="BNAC04G53230D PROTEIN"/>
    <property type="match status" value="1"/>
</dbReference>
<reference evidence="1" key="2">
    <citation type="journal article" date="2024" name="Plant">
        <title>Genomic evolution and insights into agronomic trait innovations of Sesamum species.</title>
        <authorList>
            <person name="Miao H."/>
            <person name="Wang L."/>
            <person name="Qu L."/>
            <person name="Liu H."/>
            <person name="Sun Y."/>
            <person name="Le M."/>
            <person name="Wang Q."/>
            <person name="Wei S."/>
            <person name="Zheng Y."/>
            <person name="Lin W."/>
            <person name="Duan Y."/>
            <person name="Cao H."/>
            <person name="Xiong S."/>
            <person name="Wang X."/>
            <person name="Wei L."/>
            <person name="Li C."/>
            <person name="Ma Q."/>
            <person name="Ju M."/>
            <person name="Zhao R."/>
            <person name="Li G."/>
            <person name="Mu C."/>
            <person name="Tian Q."/>
            <person name="Mei H."/>
            <person name="Zhang T."/>
            <person name="Gao T."/>
            <person name="Zhang H."/>
        </authorList>
    </citation>
    <scope>NUCLEOTIDE SEQUENCE</scope>
    <source>
        <strain evidence="1">G02</strain>
    </source>
</reference>
<organism evidence="1">
    <name type="scientific">Sesamum radiatum</name>
    <name type="common">Black benniseed</name>
    <dbReference type="NCBI Taxonomy" id="300843"/>
    <lineage>
        <taxon>Eukaryota</taxon>
        <taxon>Viridiplantae</taxon>
        <taxon>Streptophyta</taxon>
        <taxon>Embryophyta</taxon>
        <taxon>Tracheophyta</taxon>
        <taxon>Spermatophyta</taxon>
        <taxon>Magnoliopsida</taxon>
        <taxon>eudicotyledons</taxon>
        <taxon>Gunneridae</taxon>
        <taxon>Pentapetalae</taxon>
        <taxon>asterids</taxon>
        <taxon>lamiids</taxon>
        <taxon>Lamiales</taxon>
        <taxon>Pedaliaceae</taxon>
        <taxon>Sesamum</taxon>
    </lineage>
</organism>
<comment type="caution">
    <text evidence="1">The sequence shown here is derived from an EMBL/GenBank/DDBJ whole genome shotgun (WGS) entry which is preliminary data.</text>
</comment>
<dbReference type="InterPro" id="IPR004158">
    <property type="entry name" value="DUF247_pln"/>
</dbReference>
<accession>A0AAW2JR13</accession>
<reference evidence="1" key="1">
    <citation type="submission" date="2020-06" db="EMBL/GenBank/DDBJ databases">
        <authorList>
            <person name="Li T."/>
            <person name="Hu X."/>
            <person name="Zhang T."/>
            <person name="Song X."/>
            <person name="Zhang H."/>
            <person name="Dai N."/>
            <person name="Sheng W."/>
            <person name="Hou X."/>
            <person name="Wei L."/>
        </authorList>
    </citation>
    <scope>NUCLEOTIDE SEQUENCE</scope>
    <source>
        <strain evidence="1">G02</strain>
        <tissue evidence="1">Leaf</tissue>
    </source>
</reference>
<sequence length="182" mass="20991">MKRYIYRLPAHVTDLDDKAYKPQVVSLGPYHHGQPHLKGAMDEHKHRALLHFLKSSGKSLRLYVEALRDAYEQLDPKWQEDDDAFVKMMVVDGCFILEILRMDTDNYAPSDPLFSKHGLLHTLQLLAVGKEESGDEIPEDPSTEAEADTTNLMEVYTAYFLNGLVRDSKDVHNPLFMWHHQE</sequence>